<evidence type="ECO:0000259" key="1">
    <source>
        <dbReference type="Pfam" id="PF00144"/>
    </source>
</evidence>
<organism evidence="2 3">
    <name type="scientific">Mycena pura</name>
    <dbReference type="NCBI Taxonomy" id="153505"/>
    <lineage>
        <taxon>Eukaryota</taxon>
        <taxon>Fungi</taxon>
        <taxon>Dikarya</taxon>
        <taxon>Basidiomycota</taxon>
        <taxon>Agaricomycotina</taxon>
        <taxon>Agaricomycetes</taxon>
        <taxon>Agaricomycetidae</taxon>
        <taxon>Agaricales</taxon>
        <taxon>Marasmiineae</taxon>
        <taxon>Mycenaceae</taxon>
        <taxon>Mycena</taxon>
    </lineage>
</organism>
<dbReference type="EMBL" id="JARJCW010000024">
    <property type="protein sequence ID" value="KAJ7212222.1"/>
    <property type="molecule type" value="Genomic_DNA"/>
</dbReference>
<comment type="caution">
    <text evidence="2">The sequence shown here is derived from an EMBL/GenBank/DDBJ whole genome shotgun (WGS) entry which is preliminary data.</text>
</comment>
<name>A0AAD6VGK6_9AGAR</name>
<sequence>PALFLGVTNVDGPIYMHQTGRKLVDDASSELINEDTVFWLCSQTKLITTIAALQLLEQGKIELDTPAEQVLPELANPVIITGYDASGQVVTRPAKSKITFGQLLNHSSGLNYYEDGTTAARMPNAYAHSYKDQDVSDFFKILKGSLPGVPLNFEPGTDCKSMLTGFAYGFSSDCAGFIVERLSGKSLEEYFQEYIFAPLGLKSASFYLTPDRRERLLPLSFRNKDGTLERWKRPPVIDQEPAHVRVHLGGVGLYASQRDYLAILRHLLQIKFGRATNPILSLASVNLMFEPTLPPRAAASLGIFRSSVIQDLGLPAGSAQFTRGLLLTTADAPGKRKEGSGSWGGWANTSFFVDATSGIAVVLGTQLVPAYDEKYTQLYAQVETELYAGLTRRLNL</sequence>
<evidence type="ECO:0000313" key="3">
    <source>
        <dbReference type="Proteomes" id="UP001219525"/>
    </source>
</evidence>
<dbReference type="AlphaFoldDB" id="A0AAD6VGK6"/>
<accession>A0AAD6VGK6</accession>
<dbReference type="InterPro" id="IPR012338">
    <property type="entry name" value="Beta-lactam/transpept-like"/>
</dbReference>
<evidence type="ECO:0000313" key="2">
    <source>
        <dbReference type="EMBL" id="KAJ7212222.1"/>
    </source>
</evidence>
<dbReference type="Proteomes" id="UP001219525">
    <property type="component" value="Unassembled WGS sequence"/>
</dbReference>
<dbReference type="Gene3D" id="3.40.710.10">
    <property type="entry name" value="DD-peptidase/beta-lactamase superfamily"/>
    <property type="match status" value="1"/>
</dbReference>
<keyword evidence="3" id="KW-1185">Reference proteome</keyword>
<dbReference type="PANTHER" id="PTHR43283:SF3">
    <property type="entry name" value="BETA-LACTAMASE FAMILY PROTEIN (AFU_ORTHOLOGUE AFUA_5G07500)"/>
    <property type="match status" value="1"/>
</dbReference>
<dbReference type="InterPro" id="IPR050789">
    <property type="entry name" value="Diverse_Enzym_Activities"/>
</dbReference>
<dbReference type="PANTHER" id="PTHR43283">
    <property type="entry name" value="BETA-LACTAMASE-RELATED"/>
    <property type="match status" value="1"/>
</dbReference>
<dbReference type="InterPro" id="IPR001466">
    <property type="entry name" value="Beta-lactam-related"/>
</dbReference>
<feature type="non-terminal residue" evidence="2">
    <location>
        <position position="1"/>
    </location>
</feature>
<dbReference type="SUPFAM" id="SSF56601">
    <property type="entry name" value="beta-lactamase/transpeptidase-like"/>
    <property type="match status" value="1"/>
</dbReference>
<dbReference type="Pfam" id="PF00144">
    <property type="entry name" value="Beta-lactamase"/>
    <property type="match status" value="1"/>
</dbReference>
<feature type="domain" description="Beta-lactamase-related" evidence="1">
    <location>
        <begin position="18"/>
        <end position="371"/>
    </location>
</feature>
<reference evidence="2" key="1">
    <citation type="submission" date="2023-03" db="EMBL/GenBank/DDBJ databases">
        <title>Massive genome expansion in bonnet fungi (Mycena s.s.) driven by repeated elements and novel gene families across ecological guilds.</title>
        <authorList>
            <consortium name="Lawrence Berkeley National Laboratory"/>
            <person name="Harder C.B."/>
            <person name="Miyauchi S."/>
            <person name="Viragh M."/>
            <person name="Kuo A."/>
            <person name="Thoen E."/>
            <person name="Andreopoulos B."/>
            <person name="Lu D."/>
            <person name="Skrede I."/>
            <person name="Drula E."/>
            <person name="Henrissat B."/>
            <person name="Morin E."/>
            <person name="Kohler A."/>
            <person name="Barry K."/>
            <person name="LaButti K."/>
            <person name="Morin E."/>
            <person name="Salamov A."/>
            <person name="Lipzen A."/>
            <person name="Mereny Z."/>
            <person name="Hegedus B."/>
            <person name="Baldrian P."/>
            <person name="Stursova M."/>
            <person name="Weitz H."/>
            <person name="Taylor A."/>
            <person name="Grigoriev I.V."/>
            <person name="Nagy L.G."/>
            <person name="Martin F."/>
            <person name="Kauserud H."/>
        </authorList>
    </citation>
    <scope>NUCLEOTIDE SEQUENCE</scope>
    <source>
        <strain evidence="2">9144</strain>
    </source>
</reference>
<protein>
    <submittedName>
        <fullName evidence="2">Beta-lactamase/transpeptidase-like protein</fullName>
    </submittedName>
</protein>
<proteinExistence type="predicted"/>
<gene>
    <name evidence="2" type="ORF">GGX14DRAFT_361891</name>
</gene>